<name>A0ABV7YBP3_9ACTN</name>
<dbReference type="InterPro" id="IPR031423">
    <property type="entry name" value="Phosphatase_SCO2771"/>
</dbReference>
<organism evidence="1 2">
    <name type="scientific">Tenggerimyces flavus</name>
    <dbReference type="NCBI Taxonomy" id="1708749"/>
    <lineage>
        <taxon>Bacteria</taxon>
        <taxon>Bacillati</taxon>
        <taxon>Actinomycetota</taxon>
        <taxon>Actinomycetes</taxon>
        <taxon>Propionibacteriales</taxon>
        <taxon>Nocardioidaceae</taxon>
        <taxon>Tenggerimyces</taxon>
    </lineage>
</organism>
<reference evidence="2" key="1">
    <citation type="journal article" date="2019" name="Int. J. Syst. Evol. Microbiol.">
        <title>The Global Catalogue of Microorganisms (GCM) 10K type strain sequencing project: providing services to taxonomists for standard genome sequencing and annotation.</title>
        <authorList>
            <consortium name="The Broad Institute Genomics Platform"/>
            <consortium name="The Broad Institute Genome Sequencing Center for Infectious Disease"/>
            <person name="Wu L."/>
            <person name="Ma J."/>
        </authorList>
    </citation>
    <scope>NUCLEOTIDE SEQUENCE [LARGE SCALE GENOMIC DNA]</scope>
    <source>
        <strain evidence="2">CGMCC 4.7241</strain>
    </source>
</reference>
<proteinExistence type="predicted"/>
<protein>
    <submittedName>
        <fullName evidence="1">Phosphatase</fullName>
    </submittedName>
</protein>
<dbReference type="Pfam" id="PF15698">
    <property type="entry name" value="Phosphatase"/>
    <property type="match status" value="1"/>
</dbReference>
<sequence length="273" mass="29017">MRVAALPPAPTRAELREQLVASAIAGEVVTSREVNLDAYRGLARRERGRTLGLTFSGTWNGSDVLALMAEKVGVSPDESYLAGVETIDPDRCLDAIEAMVERLRGAIERGESVLLATSHVAALLPFYLELARTLELRGCRILTPAPSSPVVFDEPEPHIGTGPHYVRYMNGVAVLTTAESGLLDTHSPQPMEAVLNTLDESGEGQPDLVIGDHGWAGAAGEAGLDTVGFADCNDPALFVGEAEGKLRLVVPLDDDVDSVHYGPLVAYLLQPLG</sequence>
<keyword evidence="2" id="KW-1185">Reference proteome</keyword>
<dbReference type="RefSeq" id="WP_205114111.1">
    <property type="nucleotide sequence ID" value="NZ_JAFBCM010000001.1"/>
</dbReference>
<comment type="caution">
    <text evidence="1">The sequence shown here is derived from an EMBL/GenBank/DDBJ whole genome shotgun (WGS) entry which is preliminary data.</text>
</comment>
<evidence type="ECO:0000313" key="2">
    <source>
        <dbReference type="Proteomes" id="UP001595699"/>
    </source>
</evidence>
<accession>A0ABV7YBP3</accession>
<dbReference type="EMBL" id="JBHRZH010000009">
    <property type="protein sequence ID" value="MFC3761588.1"/>
    <property type="molecule type" value="Genomic_DNA"/>
</dbReference>
<dbReference type="Proteomes" id="UP001595699">
    <property type="component" value="Unassembled WGS sequence"/>
</dbReference>
<gene>
    <name evidence="1" type="ORF">ACFOUW_12140</name>
</gene>
<evidence type="ECO:0000313" key="1">
    <source>
        <dbReference type="EMBL" id="MFC3761588.1"/>
    </source>
</evidence>